<evidence type="ECO:0000313" key="2">
    <source>
        <dbReference type="Proteomes" id="UP001322481"/>
    </source>
</evidence>
<accession>A0ABZ0VSL2</accession>
<dbReference type="RefSeq" id="WP_322414076.1">
    <property type="nucleotide sequence ID" value="NZ_CP139858.1"/>
</dbReference>
<sequence length="61" mass="7222">MKRRKVDREKIERADRESRLVLDAERQAREAKTARLREQRLKEATDTVLLELNSSSELKAQ</sequence>
<organism evidence="1 2">
    <name type="scientific">Mesorhizobium huakuii</name>
    <dbReference type="NCBI Taxonomy" id="28104"/>
    <lineage>
        <taxon>Bacteria</taxon>
        <taxon>Pseudomonadati</taxon>
        <taxon>Pseudomonadota</taxon>
        <taxon>Alphaproteobacteria</taxon>
        <taxon>Hyphomicrobiales</taxon>
        <taxon>Phyllobacteriaceae</taxon>
        <taxon>Mesorhizobium</taxon>
    </lineage>
</organism>
<gene>
    <name evidence="1" type="ORF">U0R22_003362</name>
</gene>
<dbReference type="Proteomes" id="UP001322481">
    <property type="component" value="Chromosome"/>
</dbReference>
<name>A0ABZ0VSL2_9HYPH</name>
<protein>
    <recommendedName>
        <fullName evidence="3">DUF4169 family protein</fullName>
    </recommendedName>
</protein>
<evidence type="ECO:0000313" key="1">
    <source>
        <dbReference type="EMBL" id="WQB99189.1"/>
    </source>
</evidence>
<dbReference type="EMBL" id="CP139858">
    <property type="protein sequence ID" value="WQB99189.1"/>
    <property type="molecule type" value="Genomic_DNA"/>
</dbReference>
<keyword evidence="2" id="KW-1185">Reference proteome</keyword>
<reference evidence="1 2" key="1">
    <citation type="submission" date="2023-11" db="EMBL/GenBank/DDBJ databases">
        <authorList>
            <person name="Panchal A.K."/>
            <person name="Meaney J.S."/>
            <person name="Karas B.J."/>
            <person name="diCenzo G.C."/>
        </authorList>
    </citation>
    <scope>NUCLEOTIDE SEQUENCE [LARGE SCALE GENOMIC DNA]</scope>
    <source>
        <strain evidence="1 2">NZP2235</strain>
    </source>
</reference>
<evidence type="ECO:0008006" key="3">
    <source>
        <dbReference type="Google" id="ProtNLM"/>
    </source>
</evidence>
<proteinExistence type="predicted"/>